<evidence type="ECO:0000256" key="1">
    <source>
        <dbReference type="SAM" id="SignalP"/>
    </source>
</evidence>
<dbReference type="Proteomes" id="UP001500298">
    <property type="component" value="Unassembled WGS sequence"/>
</dbReference>
<keyword evidence="1" id="KW-0732">Signal</keyword>
<reference evidence="4" key="1">
    <citation type="journal article" date="2019" name="Int. J. Syst. Evol. Microbiol.">
        <title>The Global Catalogue of Microorganisms (GCM) 10K type strain sequencing project: providing services to taxonomists for standard genome sequencing and annotation.</title>
        <authorList>
            <consortium name="The Broad Institute Genomics Platform"/>
            <consortium name="The Broad Institute Genome Sequencing Center for Infectious Disease"/>
            <person name="Wu L."/>
            <person name="Ma J."/>
        </authorList>
    </citation>
    <scope>NUCLEOTIDE SEQUENCE [LARGE SCALE GENOMIC DNA]</scope>
    <source>
        <strain evidence="4">JCM 18326</strain>
    </source>
</reference>
<dbReference type="PROSITE" id="PS51257">
    <property type="entry name" value="PROKAR_LIPOPROTEIN"/>
    <property type="match status" value="1"/>
</dbReference>
<dbReference type="EMBL" id="BAABJX010000017">
    <property type="protein sequence ID" value="GAA4826384.1"/>
    <property type="molecule type" value="Genomic_DNA"/>
</dbReference>
<dbReference type="Pfam" id="PF14292">
    <property type="entry name" value="SusE"/>
    <property type="match status" value="1"/>
</dbReference>
<name>A0ABP9D6Z6_9BACT</name>
<evidence type="ECO:0000313" key="4">
    <source>
        <dbReference type="Proteomes" id="UP001500298"/>
    </source>
</evidence>
<sequence length="370" mass="40725">MMNKLYNCSVAIVLGLLATMTACTEQVVKPQVLAEEDRVAPAMTIEEGISIVLGEENIGESMLFTWNPENIGVDVPVSYRLEAAPAGTDFADAKEWAITNITEAEVAHKDLNNDLQAWGLEVGQAHMIELRVVVSFAQGTNFESLSSEPMTMNITPWADADAYPEQLYLAGSFQGWNNANEHTVLKPIGVGIFEGTYLFHESTTYFKILTKKGSWDSQLGERGTVDGILDHNDGSDPDPLVVEGMGYYTIRVDLLTKVYSISKVENTWSIVGSALTGNDDGWGQDIQMDFTNDGTSLLYTATVDLHAGFVWKFRFNKGWDLNLGDGDTDGVLEINGYGNDITVEESGLYTITLDVTKFAESIYTYTIEKN</sequence>
<feature type="domain" description="SusE outer membrane protein" evidence="2">
    <location>
        <begin position="41"/>
        <end position="132"/>
    </location>
</feature>
<accession>A0ABP9D6Z6</accession>
<dbReference type="InterPro" id="IPR025970">
    <property type="entry name" value="SusE"/>
</dbReference>
<evidence type="ECO:0000313" key="3">
    <source>
        <dbReference type="EMBL" id="GAA4826384.1"/>
    </source>
</evidence>
<keyword evidence="4" id="KW-1185">Reference proteome</keyword>
<organism evidence="3 4">
    <name type="scientific">Algivirga pacifica</name>
    <dbReference type="NCBI Taxonomy" id="1162670"/>
    <lineage>
        <taxon>Bacteria</taxon>
        <taxon>Pseudomonadati</taxon>
        <taxon>Bacteroidota</taxon>
        <taxon>Cytophagia</taxon>
        <taxon>Cytophagales</taxon>
        <taxon>Flammeovirgaceae</taxon>
        <taxon>Algivirga</taxon>
    </lineage>
</organism>
<dbReference type="RefSeq" id="WP_345369514.1">
    <property type="nucleotide sequence ID" value="NZ_BAABJX010000017.1"/>
</dbReference>
<proteinExistence type="predicted"/>
<dbReference type="CDD" id="cd12956">
    <property type="entry name" value="CBM_SusE-F_like"/>
    <property type="match status" value="1"/>
</dbReference>
<dbReference type="Gene3D" id="2.60.40.3620">
    <property type="match status" value="2"/>
</dbReference>
<feature type="signal peptide" evidence="1">
    <location>
        <begin position="1"/>
        <end position="24"/>
    </location>
</feature>
<evidence type="ECO:0000259" key="2">
    <source>
        <dbReference type="Pfam" id="PF14292"/>
    </source>
</evidence>
<comment type="caution">
    <text evidence="3">The sequence shown here is derived from an EMBL/GenBank/DDBJ whole genome shotgun (WGS) entry which is preliminary data.</text>
</comment>
<protein>
    <recommendedName>
        <fullName evidence="2">SusE outer membrane protein domain-containing protein</fullName>
    </recommendedName>
</protein>
<feature type="chain" id="PRO_5045471690" description="SusE outer membrane protein domain-containing protein" evidence="1">
    <location>
        <begin position="25"/>
        <end position="370"/>
    </location>
</feature>
<gene>
    <name evidence="3" type="ORF">GCM10023331_08730</name>
</gene>